<evidence type="ECO:0000256" key="1">
    <source>
        <dbReference type="SAM" id="MobiDB-lite"/>
    </source>
</evidence>
<proteinExistence type="predicted"/>
<name>A0A316Z5W3_9BASI</name>
<accession>A0A316Z5W3</accession>
<feature type="compositionally biased region" description="Basic and acidic residues" evidence="1">
    <location>
        <begin position="119"/>
        <end position="139"/>
    </location>
</feature>
<dbReference type="AlphaFoldDB" id="A0A316Z5W3"/>
<sequence length="310" mass="34036">MLHLRPNGTRHLGHVGPCGLGGGAGCTRAGHISDSRAFCSRCSLGSDADASSFSAISPARHLRAGAAARRDVTLRRSRALPLQSECPLLQPLRRRCSFALPAATLARTPQFPAVGQDGRSGEARRAESTDCRGPHPRGDARIVHASALAAPKTRSRRQIRPLHESLTNKSRQRCVLRSGHSAALLRRMQLAREWAAKGGVERRRSCAELRPCYAQRARRSPSLLRLGRGGGCRRERGLLARPRRGLLRRLPCSRSPRSAARCRSVQRRDAEGEWYDELAQEASQPLYAALAIDRLAAPRPIARRRGPRHA</sequence>
<dbReference type="PROSITE" id="PS51257">
    <property type="entry name" value="PROKAR_LIPOPROTEIN"/>
    <property type="match status" value="1"/>
</dbReference>
<dbReference type="EMBL" id="KZ819297">
    <property type="protein sequence ID" value="PWN96951.1"/>
    <property type="molecule type" value="Genomic_DNA"/>
</dbReference>
<reference evidence="2 3" key="1">
    <citation type="journal article" date="2018" name="Mol. Biol. Evol.">
        <title>Broad Genomic Sampling Reveals a Smut Pathogenic Ancestry of the Fungal Clade Ustilaginomycotina.</title>
        <authorList>
            <person name="Kijpornyongpan T."/>
            <person name="Mondo S.J."/>
            <person name="Barry K."/>
            <person name="Sandor L."/>
            <person name="Lee J."/>
            <person name="Lipzen A."/>
            <person name="Pangilinan J."/>
            <person name="LaButti K."/>
            <person name="Hainaut M."/>
            <person name="Henrissat B."/>
            <person name="Grigoriev I.V."/>
            <person name="Spatafora J.W."/>
            <person name="Aime M.C."/>
        </authorList>
    </citation>
    <scope>NUCLEOTIDE SEQUENCE [LARGE SCALE GENOMIC DNA]</scope>
    <source>
        <strain evidence="2 3">MCA 4186</strain>
    </source>
</reference>
<organism evidence="2 3">
    <name type="scientific">Tilletiopsis washingtonensis</name>
    <dbReference type="NCBI Taxonomy" id="58919"/>
    <lineage>
        <taxon>Eukaryota</taxon>
        <taxon>Fungi</taxon>
        <taxon>Dikarya</taxon>
        <taxon>Basidiomycota</taxon>
        <taxon>Ustilaginomycotina</taxon>
        <taxon>Exobasidiomycetes</taxon>
        <taxon>Entylomatales</taxon>
        <taxon>Entylomatales incertae sedis</taxon>
        <taxon>Tilletiopsis</taxon>
    </lineage>
</organism>
<keyword evidence="3" id="KW-1185">Reference proteome</keyword>
<evidence type="ECO:0000313" key="2">
    <source>
        <dbReference type="EMBL" id="PWN96951.1"/>
    </source>
</evidence>
<dbReference type="Proteomes" id="UP000245946">
    <property type="component" value="Unassembled WGS sequence"/>
</dbReference>
<dbReference type="GeneID" id="37270377"/>
<evidence type="ECO:0000313" key="3">
    <source>
        <dbReference type="Proteomes" id="UP000245946"/>
    </source>
</evidence>
<feature type="region of interest" description="Disordered" evidence="1">
    <location>
        <begin position="110"/>
        <end position="139"/>
    </location>
</feature>
<protein>
    <submittedName>
        <fullName evidence="2">Uncharacterized protein</fullName>
    </submittedName>
</protein>
<gene>
    <name evidence="2" type="ORF">FA09DRAFT_331007</name>
</gene>
<dbReference type="RefSeq" id="XP_025597230.1">
    <property type="nucleotide sequence ID" value="XM_025742833.1"/>
</dbReference>